<feature type="region of interest" description="Disordered" evidence="3">
    <location>
        <begin position="1"/>
        <end position="25"/>
    </location>
</feature>
<feature type="domain" description="Tetratricopeptide SHNi-TPR" evidence="4">
    <location>
        <begin position="225"/>
        <end position="262"/>
    </location>
</feature>
<evidence type="ECO:0000256" key="1">
    <source>
        <dbReference type="ARBA" id="ARBA00022737"/>
    </source>
</evidence>
<dbReference type="GeneID" id="95974846"/>
<dbReference type="EMBL" id="JBFMKM010000003">
    <property type="protein sequence ID" value="KAL1310917.1"/>
    <property type="molecule type" value="Genomic_DNA"/>
</dbReference>
<dbReference type="PANTHER" id="PTHR15081">
    <property type="entry name" value="NUCLEAR AUTOANTIGENIC SPERM PROTEIN NASP -RELATED"/>
    <property type="match status" value="1"/>
</dbReference>
<dbReference type="RefSeq" id="XP_069203766.1">
    <property type="nucleotide sequence ID" value="XM_069340297.1"/>
</dbReference>
<keyword evidence="2" id="KW-0802">TPR repeat</keyword>
<evidence type="ECO:0000313" key="6">
    <source>
        <dbReference type="Proteomes" id="UP001562354"/>
    </source>
</evidence>
<dbReference type="PANTHER" id="PTHR15081:SF1">
    <property type="entry name" value="NUCLEAR AUTOANTIGENIC SPERM PROTEIN"/>
    <property type="match status" value="1"/>
</dbReference>
<gene>
    <name evidence="5" type="ORF">AAFC00_001143</name>
</gene>
<comment type="caution">
    <text evidence="5">The sequence shown here is derived from an EMBL/GenBank/DDBJ whole genome shotgun (WGS) entry which is preliminary data.</text>
</comment>
<protein>
    <recommendedName>
        <fullName evidence="4">Tetratricopeptide SHNi-TPR domain-containing protein</fullName>
    </recommendedName>
</protein>
<keyword evidence="6" id="KW-1185">Reference proteome</keyword>
<feature type="region of interest" description="Disordered" evidence="3">
    <location>
        <begin position="409"/>
        <end position="477"/>
    </location>
</feature>
<evidence type="ECO:0000256" key="3">
    <source>
        <dbReference type="SAM" id="MobiDB-lite"/>
    </source>
</evidence>
<dbReference type="InterPro" id="IPR019544">
    <property type="entry name" value="Tetratricopeptide_SHNi-TPR_dom"/>
</dbReference>
<evidence type="ECO:0000259" key="4">
    <source>
        <dbReference type="Pfam" id="PF10516"/>
    </source>
</evidence>
<feature type="region of interest" description="Disordered" evidence="3">
    <location>
        <begin position="192"/>
        <end position="218"/>
    </location>
</feature>
<feature type="region of interest" description="Disordered" evidence="3">
    <location>
        <begin position="92"/>
        <end position="172"/>
    </location>
</feature>
<evidence type="ECO:0000256" key="2">
    <source>
        <dbReference type="ARBA" id="ARBA00022803"/>
    </source>
</evidence>
<feature type="compositionally biased region" description="Basic and acidic residues" evidence="3">
    <location>
        <begin position="464"/>
        <end position="477"/>
    </location>
</feature>
<feature type="compositionally biased region" description="Basic and acidic residues" evidence="3">
    <location>
        <begin position="120"/>
        <end position="133"/>
    </location>
</feature>
<evidence type="ECO:0000313" key="5">
    <source>
        <dbReference type="EMBL" id="KAL1310917.1"/>
    </source>
</evidence>
<sequence length="477" mass="50975">MADPITAPAPAEAAEAAAPSATQAQLTKLRDSATREYSLKNYSAAAELYSEATEIQAELNGEMNPSNAALLYAYGRCLYHVAVSKSDVLGGKVAGGEQEPAKKKRKTKQSDTEAAAPAAEPKEEDASAAEADKPFFQITGDENWTDSDDDDDDDDEDAGEAEEGAEDEDDFAIAYEILDVARVLLTRRLESLSTSEQTDGKGKGKAKEIPPEETPEGRQIMERLADTHDLQAEISLENERFSDAVADEKASLDLKLRLFPLESSLVAEAHYKLSLALEFASVTQTQSEGEAANAAAANATSQVDEEMRAEAAKHMESAIESCKLRIEKEKQSLPSLAADQKKDKERSISDVTEMVGDMEQRLIDLRNPAVAMGAPAEDSTDASNPLGGILGSILGESAAAQKAKIEEATKSANDLTGLIKHKKKRQPEPSAIKQEDGSAALTTDVEANGGKRKAPTEGEAEEEASGKEGKRVKFADA</sequence>
<dbReference type="InterPro" id="IPR011990">
    <property type="entry name" value="TPR-like_helical_dom_sf"/>
</dbReference>
<name>A0ABR3PMZ0_9PEZI</name>
<reference evidence="5 6" key="1">
    <citation type="submission" date="2024-07" db="EMBL/GenBank/DDBJ databases">
        <title>Draft sequence of the Neodothiora populina.</title>
        <authorList>
            <person name="Drown D.D."/>
            <person name="Schuette U.S."/>
            <person name="Buechlein A.B."/>
            <person name="Rusch D.R."/>
            <person name="Winton L.W."/>
            <person name="Adams G.A."/>
        </authorList>
    </citation>
    <scope>NUCLEOTIDE SEQUENCE [LARGE SCALE GENOMIC DNA]</scope>
    <source>
        <strain evidence="5 6">CPC 39397</strain>
    </source>
</reference>
<dbReference type="InterPro" id="IPR051730">
    <property type="entry name" value="NASP-like"/>
</dbReference>
<accession>A0ABR3PMZ0</accession>
<feature type="compositionally biased region" description="Basic and acidic residues" evidence="3">
    <location>
        <begin position="198"/>
        <end position="218"/>
    </location>
</feature>
<keyword evidence="1" id="KW-0677">Repeat</keyword>
<proteinExistence type="predicted"/>
<feature type="compositionally biased region" description="Acidic residues" evidence="3">
    <location>
        <begin position="143"/>
        <end position="171"/>
    </location>
</feature>
<dbReference type="Pfam" id="PF10516">
    <property type="entry name" value="SHNi-TPR"/>
    <property type="match status" value="1"/>
</dbReference>
<dbReference type="Proteomes" id="UP001562354">
    <property type="component" value="Unassembled WGS sequence"/>
</dbReference>
<dbReference type="Gene3D" id="1.25.40.10">
    <property type="entry name" value="Tetratricopeptide repeat domain"/>
    <property type="match status" value="1"/>
</dbReference>
<organism evidence="5 6">
    <name type="scientific">Neodothiora populina</name>
    <dbReference type="NCBI Taxonomy" id="2781224"/>
    <lineage>
        <taxon>Eukaryota</taxon>
        <taxon>Fungi</taxon>
        <taxon>Dikarya</taxon>
        <taxon>Ascomycota</taxon>
        <taxon>Pezizomycotina</taxon>
        <taxon>Dothideomycetes</taxon>
        <taxon>Dothideomycetidae</taxon>
        <taxon>Dothideales</taxon>
        <taxon>Dothioraceae</taxon>
        <taxon>Neodothiora</taxon>
    </lineage>
</organism>